<dbReference type="PANTHER" id="PTHR23270">
    <property type="entry name" value="PROGRAMMED CELL DEATH PROTEIN 11 PRE-RRNA PROCESSING PROTEIN RRP5"/>
    <property type="match status" value="1"/>
</dbReference>
<protein>
    <submittedName>
        <fullName evidence="1">Uncharacterized protein</fullName>
    </submittedName>
</protein>
<dbReference type="Gene3D" id="1.25.40.10">
    <property type="entry name" value="Tetratricopeptide repeat domain"/>
    <property type="match status" value="1"/>
</dbReference>
<name>A0A2S4VPX7_9BASI</name>
<accession>A0A2S4VPX7</accession>
<comment type="caution">
    <text evidence="1">The sequence shown here is derived from an EMBL/GenBank/DDBJ whole genome shotgun (WGS) entry which is preliminary data.</text>
</comment>
<gene>
    <name evidence="1" type="ORF">PSTT_05224</name>
</gene>
<keyword evidence="2" id="KW-1185">Reference proteome</keyword>
<dbReference type="EMBL" id="PKSL01000038">
    <property type="protein sequence ID" value="POW11498.1"/>
    <property type="molecule type" value="Genomic_DNA"/>
</dbReference>
<dbReference type="GO" id="GO:0003723">
    <property type="term" value="F:RNA binding"/>
    <property type="evidence" value="ECO:0007669"/>
    <property type="project" value="TreeGrafter"/>
</dbReference>
<sequence length="108" mass="12352">MRREANATYNQALKKLSASSKAWTLCGEFFLKNSRPKQAQQLLSQCVTVYRSTNTIHKFTQLESKFGDHERPRTLFEGSITQKTKAKRYLDLEMQKGTAAKVICGLYS</sequence>
<dbReference type="VEuPathDB" id="FungiDB:PSTT_05224"/>
<dbReference type="GO" id="GO:0006364">
    <property type="term" value="P:rRNA processing"/>
    <property type="evidence" value="ECO:0007669"/>
    <property type="project" value="InterPro"/>
</dbReference>
<proteinExistence type="predicted"/>
<dbReference type="PANTHER" id="PTHR23270:SF10">
    <property type="entry name" value="PROTEIN RRP5 HOMOLOG"/>
    <property type="match status" value="1"/>
</dbReference>
<dbReference type="VEuPathDB" id="FungiDB:PSHT_00816"/>
<dbReference type="GO" id="GO:0032040">
    <property type="term" value="C:small-subunit processome"/>
    <property type="evidence" value="ECO:0007669"/>
    <property type="project" value="TreeGrafter"/>
</dbReference>
<organism evidence="1 2">
    <name type="scientific">Puccinia striiformis</name>
    <dbReference type="NCBI Taxonomy" id="27350"/>
    <lineage>
        <taxon>Eukaryota</taxon>
        <taxon>Fungi</taxon>
        <taxon>Dikarya</taxon>
        <taxon>Basidiomycota</taxon>
        <taxon>Pucciniomycotina</taxon>
        <taxon>Pucciniomycetes</taxon>
        <taxon>Pucciniales</taxon>
        <taxon>Pucciniaceae</taxon>
        <taxon>Puccinia</taxon>
    </lineage>
</organism>
<dbReference type="SUPFAM" id="SSF48452">
    <property type="entry name" value="TPR-like"/>
    <property type="match status" value="1"/>
</dbReference>
<dbReference type="Proteomes" id="UP000239156">
    <property type="component" value="Unassembled WGS sequence"/>
</dbReference>
<reference evidence="1" key="1">
    <citation type="submission" date="2017-12" db="EMBL/GenBank/DDBJ databases">
        <title>Gene loss provides genomic basis for host adaptation in cereal stripe rust fungi.</title>
        <authorList>
            <person name="Xia C."/>
        </authorList>
    </citation>
    <scope>NUCLEOTIDE SEQUENCE [LARGE SCALE GENOMIC DNA]</scope>
    <source>
        <strain evidence="1">93-210</strain>
    </source>
</reference>
<dbReference type="AlphaFoldDB" id="A0A2S4VPX7"/>
<dbReference type="InterPro" id="IPR045209">
    <property type="entry name" value="Rrp5"/>
</dbReference>
<evidence type="ECO:0000313" key="2">
    <source>
        <dbReference type="Proteomes" id="UP000239156"/>
    </source>
</evidence>
<evidence type="ECO:0000313" key="1">
    <source>
        <dbReference type="EMBL" id="POW11498.1"/>
    </source>
</evidence>
<dbReference type="InterPro" id="IPR011990">
    <property type="entry name" value="TPR-like_helical_dom_sf"/>
</dbReference>